<comment type="caution">
    <text evidence="10">The sequence shown here is derived from an EMBL/GenBank/DDBJ whole genome shotgun (WGS) entry which is preliminary data.</text>
</comment>
<feature type="non-terminal residue" evidence="10">
    <location>
        <position position="1"/>
    </location>
</feature>
<evidence type="ECO:0000256" key="4">
    <source>
        <dbReference type="ARBA" id="ARBA00022989"/>
    </source>
</evidence>
<evidence type="ECO:0000256" key="1">
    <source>
        <dbReference type="ARBA" id="ARBA00004141"/>
    </source>
</evidence>
<name>A0AA36D1Q5_9BILA</name>
<proteinExistence type="inferred from homology"/>
<evidence type="ECO:0000256" key="8">
    <source>
        <dbReference type="ARBA" id="ARBA00041910"/>
    </source>
</evidence>
<evidence type="ECO:0000256" key="6">
    <source>
        <dbReference type="ARBA" id="ARBA00023180"/>
    </source>
</evidence>
<comment type="similarity">
    <text evidence="2">Belongs to the unc-93 family.</text>
</comment>
<dbReference type="GO" id="GO:0016020">
    <property type="term" value="C:membrane"/>
    <property type="evidence" value="ECO:0007669"/>
    <property type="project" value="UniProtKB-SubCell"/>
</dbReference>
<evidence type="ECO:0000256" key="3">
    <source>
        <dbReference type="ARBA" id="ARBA00022692"/>
    </source>
</evidence>
<dbReference type="InterPro" id="IPR051617">
    <property type="entry name" value="UNC-93-like_regulator"/>
</dbReference>
<dbReference type="AlphaFoldDB" id="A0AA36D1Q5"/>
<feature type="transmembrane region" description="Helical" evidence="9">
    <location>
        <begin position="265"/>
        <end position="288"/>
    </location>
</feature>
<comment type="subcellular location">
    <subcellularLocation>
        <location evidence="1">Membrane</location>
        <topology evidence="1">Multi-pass membrane protein</topology>
    </subcellularLocation>
</comment>
<keyword evidence="11" id="KW-1185">Reference proteome</keyword>
<evidence type="ECO:0000256" key="9">
    <source>
        <dbReference type="SAM" id="Phobius"/>
    </source>
</evidence>
<keyword evidence="3 9" id="KW-0812">Transmembrane</keyword>
<keyword evidence="5 9" id="KW-0472">Membrane</keyword>
<feature type="transmembrane region" description="Helical" evidence="9">
    <location>
        <begin position="51"/>
        <end position="72"/>
    </location>
</feature>
<dbReference type="InterPro" id="IPR036259">
    <property type="entry name" value="MFS_trans_sf"/>
</dbReference>
<feature type="transmembrane region" description="Helical" evidence="9">
    <location>
        <begin position="141"/>
        <end position="161"/>
    </location>
</feature>
<feature type="transmembrane region" description="Helical" evidence="9">
    <location>
        <begin position="12"/>
        <end position="31"/>
    </location>
</feature>
<dbReference type="PANTHER" id="PTHR23294">
    <property type="entry name" value="ET TRANSLATION PRODUCT-RELATED"/>
    <property type="match status" value="1"/>
</dbReference>
<feature type="transmembrane region" description="Helical" evidence="9">
    <location>
        <begin position="339"/>
        <end position="356"/>
    </location>
</feature>
<feature type="transmembrane region" description="Helical" evidence="9">
    <location>
        <begin position="176"/>
        <end position="195"/>
    </location>
</feature>
<feature type="transmembrane region" description="Helical" evidence="9">
    <location>
        <begin position="300"/>
        <end position="319"/>
    </location>
</feature>
<evidence type="ECO:0000256" key="7">
    <source>
        <dbReference type="ARBA" id="ARBA00040302"/>
    </source>
</evidence>
<feature type="transmembrane region" description="Helical" evidence="9">
    <location>
        <begin position="79"/>
        <end position="96"/>
    </location>
</feature>
<keyword evidence="6" id="KW-0325">Glycoprotein</keyword>
<dbReference type="PANTHER" id="PTHR23294:SF0">
    <property type="entry name" value="UNC93-LIKE PROTEIN MFSD11"/>
    <property type="match status" value="1"/>
</dbReference>
<sequence>MGLFSRETANVIQLGVGFFFIFFAFNGQGFIEQPVINSVSKRGDVNEHAGYYSLAIIYGVFTFANFVAAPIVNTISAKWAMVLGGAFYAAFQAGFLKVNQTYLYVSSAGLGFGAAIIWTGQGNYLAKNCDERTNSRNSAMLWSIMESCIVASGIFLFAVFHSEKTTDNIADSTVRLLYIVFTILNIVGLVIIGLLRTPTLRVEDVDKPKVGYATLMGSTFRLMFTNKMLLLALAFAYTGIEQSFWTGVYPTCISYTLKLGDNTNSMLALTAICEGLGHIVAGGAFGILGARTKSLRRDSIVLLGTVVHLICFAGVYINIPKDAPIKQTNDTGGLIDPQLWIALVCGFLLAFGDACWNTQIYSLLVDVYSEKSSEAFALFKFYQSALSCAAFFYGSALQLQWHLAILVVMSLFATIAFFAVERQNPQQSSSSGVLEITSDKSAAADNLGADLDDKF</sequence>
<dbReference type="Pfam" id="PF05978">
    <property type="entry name" value="UNC-93"/>
    <property type="match status" value="1"/>
</dbReference>
<reference evidence="10" key="1">
    <citation type="submission" date="2023-06" db="EMBL/GenBank/DDBJ databases">
        <authorList>
            <person name="Delattre M."/>
        </authorList>
    </citation>
    <scope>NUCLEOTIDE SEQUENCE</scope>
    <source>
        <strain evidence="10">AF72</strain>
    </source>
</reference>
<dbReference type="InterPro" id="IPR010291">
    <property type="entry name" value="Ion_channel_UNC-93"/>
</dbReference>
<feature type="transmembrane region" description="Helical" evidence="9">
    <location>
        <begin position="228"/>
        <end position="245"/>
    </location>
</feature>
<dbReference type="Proteomes" id="UP001177023">
    <property type="component" value="Unassembled WGS sequence"/>
</dbReference>
<feature type="transmembrane region" description="Helical" evidence="9">
    <location>
        <begin position="102"/>
        <end position="120"/>
    </location>
</feature>
<organism evidence="10 11">
    <name type="scientific">Mesorhabditis spiculigera</name>
    <dbReference type="NCBI Taxonomy" id="96644"/>
    <lineage>
        <taxon>Eukaryota</taxon>
        <taxon>Metazoa</taxon>
        <taxon>Ecdysozoa</taxon>
        <taxon>Nematoda</taxon>
        <taxon>Chromadorea</taxon>
        <taxon>Rhabditida</taxon>
        <taxon>Rhabditina</taxon>
        <taxon>Rhabditomorpha</taxon>
        <taxon>Rhabditoidea</taxon>
        <taxon>Rhabditidae</taxon>
        <taxon>Mesorhabditinae</taxon>
        <taxon>Mesorhabditis</taxon>
    </lineage>
</organism>
<accession>A0AA36D1Q5</accession>
<feature type="transmembrane region" description="Helical" evidence="9">
    <location>
        <begin position="401"/>
        <end position="420"/>
    </location>
</feature>
<evidence type="ECO:0000256" key="2">
    <source>
        <dbReference type="ARBA" id="ARBA00009172"/>
    </source>
</evidence>
<dbReference type="SUPFAM" id="SSF103473">
    <property type="entry name" value="MFS general substrate transporter"/>
    <property type="match status" value="1"/>
</dbReference>
<keyword evidence="4 9" id="KW-1133">Transmembrane helix</keyword>
<gene>
    <name evidence="10" type="ORF">MSPICULIGERA_LOCUS17327</name>
</gene>
<feature type="transmembrane region" description="Helical" evidence="9">
    <location>
        <begin position="377"/>
        <end position="395"/>
    </location>
</feature>
<dbReference type="Gene3D" id="1.20.1250.20">
    <property type="entry name" value="MFS general substrate transporter like domains"/>
    <property type="match status" value="1"/>
</dbReference>
<evidence type="ECO:0000313" key="10">
    <source>
        <dbReference type="EMBL" id="CAJ0579096.1"/>
    </source>
</evidence>
<evidence type="ECO:0000313" key="11">
    <source>
        <dbReference type="Proteomes" id="UP001177023"/>
    </source>
</evidence>
<dbReference type="EMBL" id="CATQJA010002655">
    <property type="protein sequence ID" value="CAJ0579096.1"/>
    <property type="molecule type" value="Genomic_DNA"/>
</dbReference>
<evidence type="ECO:0000256" key="5">
    <source>
        <dbReference type="ARBA" id="ARBA00023136"/>
    </source>
</evidence>
<protein>
    <recommendedName>
        <fullName evidence="7">UNC93-like protein MFSD11</fullName>
    </recommendedName>
    <alternativeName>
        <fullName evidence="8">Major facilitator superfamily domain-containing protein 11</fullName>
    </alternativeName>
</protein>